<protein>
    <recommendedName>
        <fullName evidence="5">Transposon Tn7 transposition protein TnsD C-termianl domain-containing protein</fullName>
    </recommendedName>
</protein>
<dbReference type="RefSeq" id="WP_175394944.1">
    <property type="nucleotide sequence ID" value="NZ_JABMCB010000165.1"/>
</dbReference>
<evidence type="ECO:0000313" key="4">
    <source>
        <dbReference type="Proteomes" id="UP000526125"/>
    </source>
</evidence>
<organism evidence="3 4">
    <name type="scientific">Paenibacillus xylanilyticus</name>
    <dbReference type="NCBI Taxonomy" id="248903"/>
    <lineage>
        <taxon>Bacteria</taxon>
        <taxon>Bacillati</taxon>
        <taxon>Bacillota</taxon>
        <taxon>Bacilli</taxon>
        <taxon>Bacillales</taxon>
        <taxon>Paenibacillaceae</taxon>
        <taxon>Paenibacillus</taxon>
    </lineage>
</organism>
<feature type="domain" description="TniQ" evidence="1">
    <location>
        <begin position="6"/>
        <end position="160"/>
    </location>
</feature>
<dbReference type="InterPro" id="IPR009492">
    <property type="entry name" value="TniQ"/>
</dbReference>
<reference evidence="3 4" key="1">
    <citation type="submission" date="2020-05" db="EMBL/GenBank/DDBJ databases">
        <title>Genome Sequencing of Type Strains.</title>
        <authorList>
            <person name="Lemaire J.F."/>
            <person name="Inderbitzin P."/>
            <person name="Gregorio O.A."/>
            <person name="Collins S.B."/>
            <person name="Wespe N."/>
            <person name="Knight-Connoni V."/>
        </authorList>
    </citation>
    <scope>NUCLEOTIDE SEQUENCE [LARGE SCALE GENOMIC DNA]</scope>
    <source>
        <strain evidence="3 4">LMG 21957</strain>
    </source>
</reference>
<gene>
    <name evidence="3" type="ORF">HP552_07570</name>
</gene>
<evidence type="ECO:0000259" key="2">
    <source>
        <dbReference type="Pfam" id="PF15978"/>
    </source>
</evidence>
<evidence type="ECO:0008006" key="5">
    <source>
        <dbReference type="Google" id="ProtNLM"/>
    </source>
</evidence>
<proteinExistence type="predicted"/>
<dbReference type="Proteomes" id="UP000526125">
    <property type="component" value="Unassembled WGS sequence"/>
</dbReference>
<accession>A0A7Y6EUT5</accession>
<feature type="domain" description="Transposon Tn7 transposition protein TnsD C-terminal" evidence="2">
    <location>
        <begin position="319"/>
        <end position="437"/>
    </location>
</feature>
<evidence type="ECO:0000259" key="1">
    <source>
        <dbReference type="Pfam" id="PF06527"/>
    </source>
</evidence>
<keyword evidence="4" id="KW-1185">Reference proteome</keyword>
<feature type="domain" description="Transposon Tn7 transposition protein TnsD C-terminal" evidence="2">
    <location>
        <begin position="209"/>
        <end position="311"/>
    </location>
</feature>
<evidence type="ECO:0000313" key="3">
    <source>
        <dbReference type="EMBL" id="NUU75098.1"/>
    </source>
</evidence>
<dbReference type="Pfam" id="PF06527">
    <property type="entry name" value="TniQ"/>
    <property type="match status" value="1"/>
</dbReference>
<dbReference type="InterPro" id="IPR032750">
    <property type="entry name" value="TnsD_C"/>
</dbReference>
<dbReference type="AlphaFoldDB" id="A0A7Y6EUT5"/>
<comment type="caution">
    <text evidence="3">The sequence shown here is derived from an EMBL/GenBank/DDBJ whole genome shotgun (WGS) entry which is preliminary data.</text>
</comment>
<name>A0A7Y6EUT5_9BACL</name>
<dbReference type="Pfam" id="PF15978">
    <property type="entry name" value="TnsD"/>
    <property type="match status" value="2"/>
</dbReference>
<sequence length="499" mass="57886">MMNFLPILYEDEVLYSVVARYKRMCGMISKTALIRDVFGGKTAFKSTLFPQHLNKLIENLPCNSKIEVHELIRNHTPINFYTAFLSNQHSKTVVDGMIKGKGTGIEALVGIAGSKVKLNDYLKVCPKCFIEDNEHLGESYWRRSHQIVGALFCLKHEVPLVNSKVGCSDNIVDFICADEDVCDLENILITNYSEEIKRLNLKYLRNVFYLLNVNEERKDLSFINNYYIDRLREKNLASKSGNLYIKDLVTAFVNYYPIEYLNLMQSAIDINNETNWLRLFVRNNNKNRSPLRHLLLLEFLGLEVADLFNCSSAVGRIPSKSNRKPIYELSERRSKWIKLIQDNQGATRAELKVIGKGLHTWIIAHDRIWYEEVTPKIRKRENKKAVIDWNQRDEECLRLAKEAVKTLLNNDGKPIRIVPASIRRAAGVKRWFLHKKLSKTWEYLLAVTEDINSYRIRKIKWAIAELMEKQGKATVYQVQLYAGFGGNNKEIKLTIEQFL</sequence>
<dbReference type="EMBL" id="JABMCB010000165">
    <property type="protein sequence ID" value="NUU75098.1"/>
    <property type="molecule type" value="Genomic_DNA"/>
</dbReference>